<keyword evidence="8" id="KW-0010">Activator</keyword>
<comment type="function">
    <text evidence="8">Component of the Mediator complex, a coactivator involved in the regulated transcription of nearly all RNA polymerase II-dependent genes. Mediator functions as a bridge to convey information from gene-specific regulatory proteins to the basal RNA polymerase II transcription machinery. Mediator is recruited to promoters by direct interactions with regulatory proteins and serves as a scaffold for the assembly of a functional preinitiation complex with RNA polymerase II and the general transcription factors.</text>
</comment>
<keyword evidence="5 8" id="KW-0804">Transcription</keyword>
<organism evidence="10 11">
    <name type="scientific">Hydnum rufescens UP504</name>
    <dbReference type="NCBI Taxonomy" id="1448309"/>
    <lineage>
        <taxon>Eukaryota</taxon>
        <taxon>Fungi</taxon>
        <taxon>Dikarya</taxon>
        <taxon>Basidiomycota</taxon>
        <taxon>Agaricomycotina</taxon>
        <taxon>Agaricomycetes</taxon>
        <taxon>Cantharellales</taxon>
        <taxon>Hydnaceae</taxon>
        <taxon>Hydnum</taxon>
    </lineage>
</organism>
<evidence type="ECO:0000256" key="6">
    <source>
        <dbReference type="ARBA" id="ARBA00023242"/>
    </source>
</evidence>
<dbReference type="Proteomes" id="UP000886523">
    <property type="component" value="Unassembled WGS sequence"/>
</dbReference>
<dbReference type="GO" id="GO:0070847">
    <property type="term" value="C:core mediator complex"/>
    <property type="evidence" value="ECO:0007669"/>
    <property type="project" value="TreeGrafter"/>
</dbReference>
<dbReference type="EMBL" id="MU128964">
    <property type="protein sequence ID" value="KAF9514113.1"/>
    <property type="molecule type" value="Genomic_DNA"/>
</dbReference>
<sequence>MEANVNSEVDAMPPPLKITVEPSFLQGNRVVHDIVDGNPVFEQKKEAAKNLRETLARVVAQKGADFAHLTIDDLRDSDFELPDSSHGGNKDKSSSQADKTGPGTTMSYEELATMRQDVLVKLDIAAGELSQALDVVNLILSKPSINALNAQLVVGTKDRALRNASNILSRAAETVGNFVERGEVHWGQAILIRRANWGLLPKPLQPGTIPISQHKDVDHSSRDFVISFGLEDSPPQFRRRALASLSEKSTLWDDTDALVFSSSYRRRLRVGVTSKGGVNNGSSAMSAIDLARDTELGMDPLNARLSAAQREIVEEELFSELIKEAGSFPSAAAFVSERKICIEAAKDVELTLELVCFSLVRTFSVLCGAEAFIKVDIDGFSNIAEDSSPEPHSEEQSLCSLILHTFTLLLLRYHRHQRALRRVLPTSGQLRPLGPGSPLVLPHHRPPAILAPIISLLQYRSFCLSMRSDIDKARKGLLNAGIPCIVMFTGVGENPADVLSSLDVRPPAALTQNEPSASQNAWLGLEVSGEALLWIDDRYSLRFTFASPTMLTLHLPHATLPITNLSTMRRLLLAEIGMRLLMGLKDEGERTWGGRWSLDRLDPQCTAEWEVVSLQLEIIFDDEFRPKCIASIGETGPEGTTSTRVEEYVVVDNGASGTGAESQTLKMWFKSLGRSLRVQ</sequence>
<keyword evidence="4 8" id="KW-0805">Transcription regulation</keyword>
<dbReference type="PANTHER" id="PTHR13114">
    <property type="entry name" value="MEDIATOR OF RNA POLYMERASE II TRANSCRIPTION SUBUNIT 17"/>
    <property type="match status" value="1"/>
</dbReference>
<evidence type="ECO:0000313" key="11">
    <source>
        <dbReference type="Proteomes" id="UP000886523"/>
    </source>
</evidence>
<evidence type="ECO:0000256" key="8">
    <source>
        <dbReference type="RuleBase" id="RU364140"/>
    </source>
</evidence>
<keyword evidence="6 8" id="KW-0539">Nucleus</keyword>
<feature type="compositionally biased region" description="Polar residues" evidence="9">
    <location>
        <begin position="94"/>
        <end position="105"/>
    </location>
</feature>
<evidence type="ECO:0000256" key="7">
    <source>
        <dbReference type="ARBA" id="ARBA00032014"/>
    </source>
</evidence>
<dbReference type="GO" id="GO:0003712">
    <property type="term" value="F:transcription coregulator activity"/>
    <property type="evidence" value="ECO:0007669"/>
    <property type="project" value="InterPro"/>
</dbReference>
<evidence type="ECO:0000256" key="2">
    <source>
        <dbReference type="ARBA" id="ARBA00005635"/>
    </source>
</evidence>
<gene>
    <name evidence="8" type="primary">MED17</name>
    <name evidence="10" type="ORF">BS47DRAFT_1485228</name>
</gene>
<evidence type="ECO:0000256" key="4">
    <source>
        <dbReference type="ARBA" id="ARBA00023015"/>
    </source>
</evidence>
<comment type="subunit">
    <text evidence="8">Component of the Mediator complex.</text>
</comment>
<evidence type="ECO:0000256" key="3">
    <source>
        <dbReference type="ARBA" id="ARBA00019610"/>
    </source>
</evidence>
<dbReference type="PANTHER" id="PTHR13114:SF7">
    <property type="entry name" value="MEDIATOR OF RNA POLYMERASE II TRANSCRIPTION SUBUNIT 17"/>
    <property type="match status" value="1"/>
</dbReference>
<comment type="caution">
    <text evidence="10">The sequence shown here is derived from an EMBL/GenBank/DDBJ whole genome shotgun (WGS) entry which is preliminary data.</text>
</comment>
<proteinExistence type="inferred from homology"/>
<comment type="similarity">
    <text evidence="2 8">Belongs to the Mediator complex subunit 17 family.</text>
</comment>
<name>A0A9P6AY22_9AGAM</name>
<evidence type="ECO:0000256" key="9">
    <source>
        <dbReference type="SAM" id="MobiDB-lite"/>
    </source>
</evidence>
<evidence type="ECO:0000256" key="1">
    <source>
        <dbReference type="ARBA" id="ARBA00004123"/>
    </source>
</evidence>
<dbReference type="GO" id="GO:0016592">
    <property type="term" value="C:mediator complex"/>
    <property type="evidence" value="ECO:0007669"/>
    <property type="project" value="InterPro"/>
</dbReference>
<feature type="region of interest" description="Disordered" evidence="9">
    <location>
        <begin position="80"/>
        <end position="105"/>
    </location>
</feature>
<protein>
    <recommendedName>
        <fullName evidence="3 8">Mediator of RNA polymerase II transcription subunit 17</fullName>
    </recommendedName>
    <alternativeName>
        <fullName evidence="7 8">Mediator complex subunit 17</fullName>
    </alternativeName>
</protein>
<accession>A0A9P6AY22</accession>
<dbReference type="GO" id="GO:0006357">
    <property type="term" value="P:regulation of transcription by RNA polymerase II"/>
    <property type="evidence" value="ECO:0007669"/>
    <property type="project" value="InterPro"/>
</dbReference>
<comment type="subcellular location">
    <subcellularLocation>
        <location evidence="1 8">Nucleus</location>
    </subcellularLocation>
</comment>
<evidence type="ECO:0000256" key="5">
    <source>
        <dbReference type="ARBA" id="ARBA00023163"/>
    </source>
</evidence>
<reference evidence="10" key="1">
    <citation type="journal article" date="2020" name="Nat. Commun.">
        <title>Large-scale genome sequencing of mycorrhizal fungi provides insights into the early evolution of symbiotic traits.</title>
        <authorList>
            <person name="Miyauchi S."/>
            <person name="Kiss E."/>
            <person name="Kuo A."/>
            <person name="Drula E."/>
            <person name="Kohler A."/>
            <person name="Sanchez-Garcia M."/>
            <person name="Morin E."/>
            <person name="Andreopoulos B."/>
            <person name="Barry K.W."/>
            <person name="Bonito G."/>
            <person name="Buee M."/>
            <person name="Carver A."/>
            <person name="Chen C."/>
            <person name="Cichocki N."/>
            <person name="Clum A."/>
            <person name="Culley D."/>
            <person name="Crous P.W."/>
            <person name="Fauchery L."/>
            <person name="Girlanda M."/>
            <person name="Hayes R.D."/>
            <person name="Keri Z."/>
            <person name="LaButti K."/>
            <person name="Lipzen A."/>
            <person name="Lombard V."/>
            <person name="Magnuson J."/>
            <person name="Maillard F."/>
            <person name="Murat C."/>
            <person name="Nolan M."/>
            <person name="Ohm R.A."/>
            <person name="Pangilinan J."/>
            <person name="Pereira M.F."/>
            <person name="Perotto S."/>
            <person name="Peter M."/>
            <person name="Pfister S."/>
            <person name="Riley R."/>
            <person name="Sitrit Y."/>
            <person name="Stielow J.B."/>
            <person name="Szollosi G."/>
            <person name="Zifcakova L."/>
            <person name="Stursova M."/>
            <person name="Spatafora J.W."/>
            <person name="Tedersoo L."/>
            <person name="Vaario L.M."/>
            <person name="Yamada A."/>
            <person name="Yan M."/>
            <person name="Wang P."/>
            <person name="Xu J."/>
            <person name="Bruns T."/>
            <person name="Baldrian P."/>
            <person name="Vilgalys R."/>
            <person name="Dunand C."/>
            <person name="Henrissat B."/>
            <person name="Grigoriev I.V."/>
            <person name="Hibbett D."/>
            <person name="Nagy L.G."/>
            <person name="Martin F.M."/>
        </authorList>
    </citation>
    <scope>NUCLEOTIDE SEQUENCE</scope>
    <source>
        <strain evidence="10">UP504</strain>
    </source>
</reference>
<dbReference type="OrthoDB" id="10251234at2759"/>
<dbReference type="Pfam" id="PF10156">
    <property type="entry name" value="Med17"/>
    <property type="match status" value="2"/>
</dbReference>
<keyword evidence="11" id="KW-1185">Reference proteome</keyword>
<dbReference type="InterPro" id="IPR019313">
    <property type="entry name" value="Mediator_Med17"/>
</dbReference>
<dbReference type="AlphaFoldDB" id="A0A9P6AY22"/>
<evidence type="ECO:0000313" key="10">
    <source>
        <dbReference type="EMBL" id="KAF9514113.1"/>
    </source>
</evidence>